<accession>A0A166JBY1</accession>
<sequence>MHKVMEFVVFLIGPVEGVRAASVILDYLLTKYDGVVTHGVRRCSNSDRSFSKKPLVGF</sequence>
<feature type="signal peptide" evidence="1">
    <location>
        <begin position="1"/>
        <end position="20"/>
    </location>
</feature>
<dbReference type="EMBL" id="KV417553">
    <property type="protein sequence ID" value="KZP20703.1"/>
    <property type="molecule type" value="Genomic_DNA"/>
</dbReference>
<feature type="non-terminal residue" evidence="2">
    <location>
        <position position="58"/>
    </location>
</feature>
<keyword evidence="1" id="KW-0732">Signal</keyword>
<feature type="chain" id="PRO_5007875749" evidence="1">
    <location>
        <begin position="21"/>
        <end position="58"/>
    </location>
</feature>
<dbReference type="AlphaFoldDB" id="A0A166JBY1"/>
<name>A0A166JBY1_9AGAM</name>
<gene>
    <name evidence="2" type="ORF">FIBSPDRAFT_861432</name>
</gene>
<protein>
    <submittedName>
        <fullName evidence="2">Uncharacterized protein</fullName>
    </submittedName>
</protein>
<evidence type="ECO:0000256" key="1">
    <source>
        <dbReference type="SAM" id="SignalP"/>
    </source>
</evidence>
<proteinExistence type="predicted"/>
<reference evidence="2" key="1">
    <citation type="journal article" date="2016" name="Mol. Biol. Evol.">
        <title>Comparative Genomics of Early-Diverging Mushroom-Forming Fungi Provides Insights into the Origins of Lignocellulose Decay Capabilities.</title>
        <authorList>
            <person name="Nagy L.G."/>
            <person name="Riley R."/>
            <person name="Tritt A."/>
            <person name="Adam C."/>
            <person name="Daum C."/>
            <person name="Floudas D."/>
            <person name="Sun H."/>
            <person name="Yadav J.S."/>
            <person name="Pangilinan J."/>
            <person name="Larsson K.H."/>
            <person name="Matsuura K."/>
            <person name="Barry K."/>
            <person name="Labutti K."/>
            <person name="Kuo R."/>
            <person name="Ohm R.A."/>
            <person name="Bhattacharya S.S."/>
            <person name="Shirouzu T."/>
            <person name="Yoshinaga Y."/>
            <person name="Martin F.M."/>
            <person name="Grigoriev I.V."/>
            <person name="Hibbett D.S."/>
        </authorList>
    </citation>
    <scope>NUCLEOTIDE SEQUENCE [LARGE SCALE GENOMIC DNA]</scope>
    <source>
        <strain evidence="2">CBS 109695</strain>
    </source>
</reference>
<evidence type="ECO:0000313" key="2">
    <source>
        <dbReference type="EMBL" id="KZP20703.1"/>
    </source>
</evidence>
<organism evidence="2">
    <name type="scientific">Athelia psychrophila</name>
    <dbReference type="NCBI Taxonomy" id="1759441"/>
    <lineage>
        <taxon>Eukaryota</taxon>
        <taxon>Fungi</taxon>
        <taxon>Dikarya</taxon>
        <taxon>Basidiomycota</taxon>
        <taxon>Agaricomycotina</taxon>
        <taxon>Agaricomycetes</taxon>
        <taxon>Agaricomycetidae</taxon>
        <taxon>Atheliales</taxon>
        <taxon>Atheliaceae</taxon>
        <taxon>Athelia</taxon>
    </lineage>
</organism>